<dbReference type="Gene3D" id="6.10.140.1230">
    <property type="match status" value="1"/>
</dbReference>
<dbReference type="InterPro" id="IPR005024">
    <property type="entry name" value="Snf7_fam"/>
</dbReference>
<dbReference type="PANTHER" id="PTHR10476">
    <property type="entry name" value="CHARGED MULTIVESICULAR BODY PROTEIN"/>
    <property type="match status" value="1"/>
</dbReference>
<name>A0A6F9D9W5_9ASCI</name>
<dbReference type="AlphaFoldDB" id="A0A6F9D9W5"/>
<comment type="similarity">
    <text evidence="1">Belongs to the SNF7 family.</text>
</comment>
<gene>
    <name evidence="2" type="primary">Chmp1a-001</name>
</gene>
<dbReference type="GO" id="GO:0007034">
    <property type="term" value="P:vacuolar transport"/>
    <property type="evidence" value="ECO:0007669"/>
    <property type="project" value="InterPro"/>
</dbReference>
<reference evidence="2" key="1">
    <citation type="submission" date="2020-04" db="EMBL/GenBank/DDBJ databases">
        <authorList>
            <person name="Neveu A P."/>
        </authorList>
    </citation>
    <scope>NUCLEOTIDE SEQUENCE</scope>
    <source>
        <tissue evidence="2">Whole embryo</tissue>
    </source>
</reference>
<dbReference type="Pfam" id="PF03357">
    <property type="entry name" value="Snf7"/>
    <property type="match status" value="1"/>
</dbReference>
<evidence type="ECO:0000256" key="1">
    <source>
        <dbReference type="ARBA" id="ARBA00006190"/>
    </source>
</evidence>
<sequence length="212" mass="23813">MNMFKKKPTLDETLFQLKFTCKQMDKMAAKAEKEQQRELNKVKKALTEGPSRYEFAQLFAENAIRKKNESLNFMRLSSRMDAVASRLKTAQSMKSLTKDLGHVTVALDSAMKNMNLEQVAKVMDKFESQFEDLDVHASVMENSMGSATASTTPQDQVKSLIQQVADENGLEITAQLEDAGIGATSIESERPGASQEDDLERRLRQMRGAMHN</sequence>
<dbReference type="EMBL" id="LR783916">
    <property type="protein sequence ID" value="CAB3230610.1"/>
    <property type="molecule type" value="mRNA"/>
</dbReference>
<accession>A0A6F9D9W5</accession>
<organism evidence="2">
    <name type="scientific">Phallusia mammillata</name>
    <dbReference type="NCBI Taxonomy" id="59560"/>
    <lineage>
        <taxon>Eukaryota</taxon>
        <taxon>Metazoa</taxon>
        <taxon>Chordata</taxon>
        <taxon>Tunicata</taxon>
        <taxon>Ascidiacea</taxon>
        <taxon>Phlebobranchia</taxon>
        <taxon>Ascidiidae</taxon>
        <taxon>Phallusia</taxon>
    </lineage>
</organism>
<proteinExistence type="evidence at transcript level"/>
<protein>
    <submittedName>
        <fullName evidence="2">Charged multivesicular body protein 1a-like</fullName>
    </submittedName>
</protein>
<evidence type="ECO:0000313" key="2">
    <source>
        <dbReference type="EMBL" id="CAB3230610.1"/>
    </source>
</evidence>